<feature type="region of interest" description="Disordered" evidence="1">
    <location>
        <begin position="84"/>
        <end position="114"/>
    </location>
</feature>
<feature type="compositionally biased region" description="Basic and acidic residues" evidence="1">
    <location>
        <begin position="101"/>
        <end position="114"/>
    </location>
</feature>
<protein>
    <submittedName>
        <fullName evidence="2">Uncharacterized protein</fullName>
    </submittedName>
</protein>
<dbReference type="EMBL" id="JAVFWL010000002">
    <property type="protein sequence ID" value="KAK6739221.1"/>
    <property type="molecule type" value="Genomic_DNA"/>
</dbReference>
<sequence length="254" mass="28895">MLGMMNSASDAVEFYATNENRRNGMSDRDLKTFTEAKPRKCITYTKDGRRMIDGKIEDVESGTVMALWGNTILRGAVRTHMKVENLEKDEKSEDVDEDSKEESKKESESTIAEKREHGCAPTFTSIQNRLRMCNWPIYIDLLSKSVFYPPRQVWCQFIDSAGMKSLVLEPVLKRADVAQSDRRSAVYTIVRSSNYRDRRTSRSGECIILRATALISTQAPIIGCSRILSLESHFSIYVYIQIIKSYVTSTISTT</sequence>
<comment type="caution">
    <text evidence="2">The sequence shown here is derived from an EMBL/GenBank/DDBJ whole genome shotgun (WGS) entry which is preliminary data.</text>
</comment>
<dbReference type="PANTHER" id="PTHR38608:SF4">
    <property type="entry name" value="PROTEIN CBG07207"/>
    <property type="match status" value="1"/>
</dbReference>
<evidence type="ECO:0000313" key="2">
    <source>
        <dbReference type="EMBL" id="KAK6739221.1"/>
    </source>
</evidence>
<dbReference type="PANTHER" id="PTHR38608">
    <property type="entry name" value="PROTEIN CBG07207"/>
    <property type="match status" value="1"/>
</dbReference>
<proteinExistence type="predicted"/>
<reference evidence="2 3" key="1">
    <citation type="submission" date="2023-08" db="EMBL/GenBank/DDBJ databases">
        <title>A Necator americanus chromosomal reference genome.</title>
        <authorList>
            <person name="Ilik V."/>
            <person name="Petrzelkova K.J."/>
            <person name="Pardy F."/>
            <person name="Fuh T."/>
            <person name="Niatou-Singa F.S."/>
            <person name="Gouil Q."/>
            <person name="Baker L."/>
            <person name="Ritchie M.E."/>
            <person name="Jex A.R."/>
            <person name="Gazzola D."/>
            <person name="Li H."/>
            <person name="Toshio Fujiwara R."/>
            <person name="Zhan B."/>
            <person name="Aroian R.V."/>
            <person name="Pafco B."/>
            <person name="Schwarz E.M."/>
        </authorList>
    </citation>
    <scope>NUCLEOTIDE SEQUENCE [LARGE SCALE GENOMIC DNA]</scope>
    <source>
        <strain evidence="2 3">Aroian</strain>
        <tissue evidence="2">Whole animal</tissue>
    </source>
</reference>
<evidence type="ECO:0000256" key="1">
    <source>
        <dbReference type="SAM" id="MobiDB-lite"/>
    </source>
</evidence>
<accession>A0ABR1CLG5</accession>
<name>A0ABR1CLG5_NECAM</name>
<evidence type="ECO:0000313" key="3">
    <source>
        <dbReference type="Proteomes" id="UP001303046"/>
    </source>
</evidence>
<gene>
    <name evidence="2" type="primary">Necator_chrII.g8761</name>
    <name evidence="2" type="ORF">RB195_020966</name>
</gene>
<organism evidence="2 3">
    <name type="scientific">Necator americanus</name>
    <name type="common">Human hookworm</name>
    <dbReference type="NCBI Taxonomy" id="51031"/>
    <lineage>
        <taxon>Eukaryota</taxon>
        <taxon>Metazoa</taxon>
        <taxon>Ecdysozoa</taxon>
        <taxon>Nematoda</taxon>
        <taxon>Chromadorea</taxon>
        <taxon>Rhabditida</taxon>
        <taxon>Rhabditina</taxon>
        <taxon>Rhabditomorpha</taxon>
        <taxon>Strongyloidea</taxon>
        <taxon>Ancylostomatidae</taxon>
        <taxon>Bunostominae</taxon>
        <taxon>Necator</taxon>
    </lineage>
</organism>
<keyword evidence="3" id="KW-1185">Reference proteome</keyword>
<dbReference type="Proteomes" id="UP001303046">
    <property type="component" value="Unassembled WGS sequence"/>
</dbReference>